<keyword evidence="4" id="KW-0547">Nucleotide-binding</keyword>
<dbReference type="Pfam" id="PF07714">
    <property type="entry name" value="PK_Tyr_Ser-Thr"/>
    <property type="match status" value="1"/>
</dbReference>
<comment type="catalytic activity">
    <reaction evidence="7">
        <text>L-threonyl-[protein] + ATP = O-phospho-L-threonyl-[protein] + ADP + H(+)</text>
        <dbReference type="Rhea" id="RHEA:46608"/>
        <dbReference type="Rhea" id="RHEA-COMP:11060"/>
        <dbReference type="Rhea" id="RHEA-COMP:11605"/>
        <dbReference type="ChEBI" id="CHEBI:15378"/>
        <dbReference type="ChEBI" id="CHEBI:30013"/>
        <dbReference type="ChEBI" id="CHEBI:30616"/>
        <dbReference type="ChEBI" id="CHEBI:61977"/>
        <dbReference type="ChEBI" id="CHEBI:456216"/>
        <dbReference type="EC" id="2.7.11.1"/>
    </reaction>
</comment>
<protein>
    <recommendedName>
        <fullName evidence="1">non-specific serine/threonine protein kinase</fullName>
        <ecNumber evidence="1">2.7.11.1</ecNumber>
    </recommendedName>
</protein>
<keyword evidence="11" id="KW-1185">Reference proteome</keyword>
<dbReference type="InterPro" id="IPR051420">
    <property type="entry name" value="Ser_Thr_Kinases_DiverseReg"/>
</dbReference>
<dbReference type="PANTHER" id="PTHR48005">
    <property type="entry name" value="LEUCINE RICH REPEAT KINASE 2"/>
    <property type="match status" value="1"/>
</dbReference>
<name>A0A022Q8G9_ERYGU</name>
<proteinExistence type="predicted"/>
<dbReference type="EC" id="2.7.11.1" evidence="1"/>
<dbReference type="InterPro" id="IPR000719">
    <property type="entry name" value="Prot_kinase_dom"/>
</dbReference>
<gene>
    <name evidence="10" type="ORF">MIMGU_mgv1a017821mg</name>
</gene>
<dbReference type="PANTHER" id="PTHR48005:SF85">
    <property type="entry name" value="PROTEIN KINASE DOMAIN-CONTAINING PROTEIN"/>
    <property type="match status" value="1"/>
</dbReference>
<dbReference type="STRING" id="4155.A0A022Q8G9"/>
<dbReference type="AlphaFoldDB" id="A0A022Q8G9"/>
<dbReference type="SUPFAM" id="SSF56112">
    <property type="entry name" value="Protein kinase-like (PK-like)"/>
    <property type="match status" value="1"/>
</dbReference>
<evidence type="ECO:0000256" key="4">
    <source>
        <dbReference type="ARBA" id="ARBA00022741"/>
    </source>
</evidence>
<dbReference type="EMBL" id="KI632162">
    <property type="protein sequence ID" value="EYU23493.1"/>
    <property type="molecule type" value="Genomic_DNA"/>
</dbReference>
<organism evidence="10 11">
    <name type="scientific">Erythranthe guttata</name>
    <name type="common">Yellow monkey flower</name>
    <name type="synonym">Mimulus guttatus</name>
    <dbReference type="NCBI Taxonomy" id="4155"/>
    <lineage>
        <taxon>Eukaryota</taxon>
        <taxon>Viridiplantae</taxon>
        <taxon>Streptophyta</taxon>
        <taxon>Embryophyta</taxon>
        <taxon>Tracheophyta</taxon>
        <taxon>Spermatophyta</taxon>
        <taxon>Magnoliopsida</taxon>
        <taxon>eudicotyledons</taxon>
        <taxon>Gunneridae</taxon>
        <taxon>Pentapetalae</taxon>
        <taxon>asterids</taxon>
        <taxon>lamiids</taxon>
        <taxon>Lamiales</taxon>
        <taxon>Phrymaceae</taxon>
        <taxon>Erythranthe</taxon>
    </lineage>
</organism>
<dbReference type="GO" id="GO:0004674">
    <property type="term" value="F:protein serine/threonine kinase activity"/>
    <property type="evidence" value="ECO:0007669"/>
    <property type="project" value="UniProtKB-KW"/>
</dbReference>
<evidence type="ECO:0000259" key="9">
    <source>
        <dbReference type="PROSITE" id="PS50011"/>
    </source>
</evidence>
<dbReference type="PhylomeDB" id="A0A022Q8G9"/>
<evidence type="ECO:0000256" key="5">
    <source>
        <dbReference type="ARBA" id="ARBA00022777"/>
    </source>
</evidence>
<comment type="catalytic activity">
    <reaction evidence="8">
        <text>L-seryl-[protein] + ATP = O-phospho-L-seryl-[protein] + ADP + H(+)</text>
        <dbReference type="Rhea" id="RHEA:17989"/>
        <dbReference type="Rhea" id="RHEA-COMP:9863"/>
        <dbReference type="Rhea" id="RHEA-COMP:11604"/>
        <dbReference type="ChEBI" id="CHEBI:15378"/>
        <dbReference type="ChEBI" id="CHEBI:29999"/>
        <dbReference type="ChEBI" id="CHEBI:30616"/>
        <dbReference type="ChEBI" id="CHEBI:83421"/>
        <dbReference type="ChEBI" id="CHEBI:456216"/>
        <dbReference type="EC" id="2.7.11.1"/>
    </reaction>
</comment>
<sequence>MSRKYVYIALEYAYTAKVTEKSDVYSFGVVLLELLTGIKRNDPLFWSKLKYCKVGNKKISLLSTTQGSVDYKEIEEVDCLDQLIDNRMNKEIIEDEELHNVMNVAMLCTTDSPTCRPSVTRVLEFLELFNFIEIGHLNQQTES</sequence>
<evidence type="ECO:0000256" key="1">
    <source>
        <dbReference type="ARBA" id="ARBA00012513"/>
    </source>
</evidence>
<dbReference type="Gene3D" id="1.10.510.10">
    <property type="entry name" value="Transferase(Phosphotransferase) domain 1"/>
    <property type="match status" value="1"/>
</dbReference>
<dbReference type="InterPro" id="IPR001245">
    <property type="entry name" value="Ser-Thr/Tyr_kinase_cat_dom"/>
</dbReference>
<feature type="domain" description="Protein kinase" evidence="9">
    <location>
        <begin position="1"/>
        <end position="129"/>
    </location>
</feature>
<dbReference type="PROSITE" id="PS50011">
    <property type="entry name" value="PROTEIN_KINASE_DOM"/>
    <property type="match status" value="1"/>
</dbReference>
<evidence type="ECO:0000256" key="8">
    <source>
        <dbReference type="ARBA" id="ARBA00048679"/>
    </source>
</evidence>
<keyword evidence="6" id="KW-0067">ATP-binding</keyword>
<reference evidence="10 11" key="1">
    <citation type="journal article" date="2013" name="Proc. Natl. Acad. Sci. U.S.A.">
        <title>Fine-scale variation in meiotic recombination in Mimulus inferred from population shotgun sequencing.</title>
        <authorList>
            <person name="Hellsten U."/>
            <person name="Wright K.M."/>
            <person name="Jenkins J."/>
            <person name="Shu S."/>
            <person name="Yuan Y."/>
            <person name="Wessler S.R."/>
            <person name="Schmutz J."/>
            <person name="Willis J.H."/>
            <person name="Rokhsar D.S."/>
        </authorList>
    </citation>
    <scope>NUCLEOTIDE SEQUENCE [LARGE SCALE GENOMIC DNA]</scope>
    <source>
        <strain evidence="11">cv. DUN x IM62</strain>
    </source>
</reference>
<evidence type="ECO:0000256" key="3">
    <source>
        <dbReference type="ARBA" id="ARBA00022679"/>
    </source>
</evidence>
<evidence type="ECO:0000256" key="2">
    <source>
        <dbReference type="ARBA" id="ARBA00022527"/>
    </source>
</evidence>
<keyword evidence="5" id="KW-0418">Kinase</keyword>
<evidence type="ECO:0000313" key="11">
    <source>
        <dbReference type="Proteomes" id="UP000030748"/>
    </source>
</evidence>
<dbReference type="GO" id="GO:0005524">
    <property type="term" value="F:ATP binding"/>
    <property type="evidence" value="ECO:0007669"/>
    <property type="project" value="UniProtKB-KW"/>
</dbReference>
<dbReference type="Proteomes" id="UP000030748">
    <property type="component" value="Unassembled WGS sequence"/>
</dbReference>
<accession>A0A022Q8G9</accession>
<keyword evidence="2" id="KW-0723">Serine/threonine-protein kinase</keyword>
<evidence type="ECO:0000313" key="10">
    <source>
        <dbReference type="EMBL" id="EYU23493.1"/>
    </source>
</evidence>
<keyword evidence="3" id="KW-0808">Transferase</keyword>
<evidence type="ECO:0000256" key="7">
    <source>
        <dbReference type="ARBA" id="ARBA00047899"/>
    </source>
</evidence>
<evidence type="ECO:0000256" key="6">
    <source>
        <dbReference type="ARBA" id="ARBA00022840"/>
    </source>
</evidence>
<dbReference type="InterPro" id="IPR011009">
    <property type="entry name" value="Kinase-like_dom_sf"/>
</dbReference>